<protein>
    <submittedName>
        <fullName evidence="2">Helix-turn-helix transcriptional regulator</fullName>
    </submittedName>
</protein>
<proteinExistence type="predicted"/>
<dbReference type="CDD" id="cd00093">
    <property type="entry name" value="HTH_XRE"/>
    <property type="match status" value="1"/>
</dbReference>
<accession>A0ABS2H4U1</accession>
<dbReference type="InterPro" id="IPR010982">
    <property type="entry name" value="Lambda_DNA-bd_dom_sf"/>
</dbReference>
<dbReference type="EMBL" id="JADCNN020000004">
    <property type="protein sequence ID" value="MBM6995398.1"/>
    <property type="molecule type" value="Genomic_DNA"/>
</dbReference>
<name>A0ABS2H4U1_9BACL</name>
<sequence length="455" mass="54441">MSTSTILEEVHSFMKDNELNLSQFSMRLNINVGTLSYLLNGNRTLTMDHLDRISEIMGVPIGHYYENYIHDYLQERNPDWRRVGPFLRKCAELDKLDCIRRTISLLMDNLMYSTSLFELAEEFYEKGLYAAAEILYENVAMSETRQYSERLAVCQYRLFKIRIGTDQAHNLKIAYQFEPYVDRLDEVLQLDALKDLANLFRSLRNWDRLEVLALEMERKARLLYFSTRRSEKEFHEMQRRLSRPMFVYIVYAKLLCAEVYEGREDYAKALEYTYQYADLSWVQEEDEDTLYWLRLFQKWSSANIYVNRLMSGEIEYLSDYVSFMIENPDEVISSISNVMSAANRHHIDVDHILLQFNSEIEAYINRKQTNDLYKDQVLLDKYNQFLYDLTYYYLHQNDFTLGFNYLMQGLENSVKMNNKETLLDFMILLEHHRQFATIDICEKYKNIVCEVKRSL</sequence>
<gene>
    <name evidence="2" type="ORF">IM700_006960</name>
</gene>
<dbReference type="Proteomes" id="UP001516620">
    <property type="component" value="Unassembled WGS sequence"/>
</dbReference>
<comment type="caution">
    <text evidence="2">The sequence shown here is derived from an EMBL/GenBank/DDBJ whole genome shotgun (WGS) entry which is preliminary data.</text>
</comment>
<keyword evidence="3" id="KW-1185">Reference proteome</keyword>
<reference evidence="2 3" key="1">
    <citation type="submission" date="2021-01" db="EMBL/GenBank/DDBJ databases">
        <title>Paenibacillus sp.nov. isolated from the rhizosphere soil of tomato plant.</title>
        <authorList>
            <person name="Thin K.K."/>
            <person name="Zhang X."/>
            <person name="He S."/>
        </authorList>
    </citation>
    <scope>NUCLEOTIDE SEQUENCE [LARGE SCALE GENOMIC DNA]</scope>
    <source>
        <strain evidence="2 3">DXFW5</strain>
    </source>
</reference>
<dbReference type="SUPFAM" id="SSF47413">
    <property type="entry name" value="lambda repressor-like DNA-binding domains"/>
    <property type="match status" value="1"/>
</dbReference>
<dbReference type="InterPro" id="IPR001387">
    <property type="entry name" value="Cro/C1-type_HTH"/>
</dbReference>
<organism evidence="2 3">
    <name type="scientific">Paenibacillus rhizolycopersici</name>
    <dbReference type="NCBI Taxonomy" id="2780073"/>
    <lineage>
        <taxon>Bacteria</taxon>
        <taxon>Bacillati</taxon>
        <taxon>Bacillota</taxon>
        <taxon>Bacilli</taxon>
        <taxon>Bacillales</taxon>
        <taxon>Paenibacillaceae</taxon>
        <taxon>Paenibacillus</taxon>
    </lineage>
</organism>
<evidence type="ECO:0000313" key="3">
    <source>
        <dbReference type="Proteomes" id="UP001516620"/>
    </source>
</evidence>
<feature type="domain" description="HTH cro/C1-type" evidence="1">
    <location>
        <begin position="10"/>
        <end position="64"/>
    </location>
</feature>
<evidence type="ECO:0000313" key="2">
    <source>
        <dbReference type="EMBL" id="MBM6995398.1"/>
    </source>
</evidence>
<dbReference type="Pfam" id="PF13443">
    <property type="entry name" value="HTH_26"/>
    <property type="match status" value="1"/>
</dbReference>
<dbReference type="PROSITE" id="PS50943">
    <property type="entry name" value="HTH_CROC1"/>
    <property type="match status" value="1"/>
</dbReference>
<dbReference type="Gene3D" id="1.10.260.40">
    <property type="entry name" value="lambda repressor-like DNA-binding domains"/>
    <property type="match status" value="1"/>
</dbReference>
<evidence type="ECO:0000259" key="1">
    <source>
        <dbReference type="PROSITE" id="PS50943"/>
    </source>
</evidence>